<sequence>MDSYTRQEGVLESTPSPISVKRSREFLAKYSRLHFFRRLLLCLALVSAVFAALFYHTLSLLAEVDSTDTDTRLNTLIEVVEYSVVQDFEDLTEDLFFLAERSSQSGYFQQGAAAQARGQLQDLFVSKAKAHPDFDQVRLLSLQGEELIRVNLDQGQVLAVAPHELQNKQRRSYFLEMQKLVPDQVYVSDLSLNVEQGVVELPHKPMIRFATLVHQQGKPLGYLVINLNAQHLLTQIRTHFHHSQAQGLLVESSKAWLLRESGEFVQDDWPFRADPVRYGPVWNTISSTPSGTIEIDDLRLVYGTISPFNQMLASGVDMVIGQSEWKVIFKRSREQLSWAYVLSKPAYVGMFVILYPLSLILVVGVCSQESSRRLAERRVLEFSQSLEKQVMRRHHELIATQDAAMASLASLAETRDNETGQHIYRTQSYVRVLVYDLLHHSKYQEQLTPELAKLIVKSAPLHDVGKIGLPDSILLKPGSLSLDEYEQMKQHTTIGAKAIQHAIDSLSAQTGIDGAATFLGIAKEVAQSHHEHWDGSGYPEGLSGEAIPLAARIMAVADVYDALVSSRVYKPTFGKQFAEKIMLEESQGHFDPEVLAAFKRHKEAFWNIAQRHGDPQISNIPQMSLTA</sequence>
<dbReference type="PANTHER" id="PTHR45228">
    <property type="entry name" value="CYCLIC DI-GMP PHOSPHODIESTERASE TM_0186-RELATED"/>
    <property type="match status" value="1"/>
</dbReference>
<dbReference type="InterPro" id="IPR003607">
    <property type="entry name" value="HD/PDEase_dom"/>
</dbReference>
<organism evidence="3 4">
    <name type="scientific">Ferrimonas aestuarii</name>
    <dbReference type="NCBI Taxonomy" id="2569539"/>
    <lineage>
        <taxon>Bacteria</taxon>
        <taxon>Pseudomonadati</taxon>
        <taxon>Pseudomonadota</taxon>
        <taxon>Gammaproteobacteria</taxon>
        <taxon>Alteromonadales</taxon>
        <taxon>Ferrimonadaceae</taxon>
        <taxon>Ferrimonas</taxon>
    </lineage>
</organism>
<feature type="domain" description="HD-GYP" evidence="2">
    <location>
        <begin position="397"/>
        <end position="614"/>
    </location>
</feature>
<dbReference type="CDD" id="cd00077">
    <property type="entry name" value="HDc"/>
    <property type="match status" value="1"/>
</dbReference>
<dbReference type="InterPro" id="IPR037522">
    <property type="entry name" value="HD_GYP_dom"/>
</dbReference>
<reference evidence="3 4" key="1">
    <citation type="submission" date="2019-04" db="EMBL/GenBank/DDBJ databases">
        <authorList>
            <person name="Hwang J.C."/>
        </authorList>
    </citation>
    <scope>NUCLEOTIDE SEQUENCE [LARGE SCALE GENOMIC DNA]</scope>
    <source>
        <strain evidence="3 4">IMCC35002</strain>
    </source>
</reference>
<dbReference type="InterPro" id="IPR052020">
    <property type="entry name" value="Cyclic_di-GMP/3'3'-cGAMP_PDE"/>
</dbReference>
<dbReference type="InterPro" id="IPR048760">
    <property type="entry name" value="VP0354-like_sensor_dom"/>
</dbReference>
<keyword evidence="4" id="KW-1185">Reference proteome</keyword>
<protein>
    <submittedName>
        <fullName evidence="3">HD domain-containing protein</fullName>
    </submittedName>
</protein>
<gene>
    <name evidence="3" type="ORF">FCL42_19170</name>
</gene>
<dbReference type="PANTHER" id="PTHR45228:SF5">
    <property type="entry name" value="CYCLIC DI-GMP PHOSPHODIESTERASE VC_1348-RELATED"/>
    <property type="match status" value="1"/>
</dbReference>
<dbReference type="EMBL" id="SWCJ01000021">
    <property type="protein sequence ID" value="TKB50770.1"/>
    <property type="molecule type" value="Genomic_DNA"/>
</dbReference>
<dbReference type="SUPFAM" id="SSF109604">
    <property type="entry name" value="HD-domain/PDEase-like"/>
    <property type="match status" value="1"/>
</dbReference>
<dbReference type="Gene3D" id="1.10.3210.10">
    <property type="entry name" value="Hypothetical protein af1432"/>
    <property type="match status" value="1"/>
</dbReference>
<keyword evidence="1" id="KW-0472">Membrane</keyword>
<dbReference type="Proteomes" id="UP000305675">
    <property type="component" value="Unassembled WGS sequence"/>
</dbReference>
<feature type="transmembrane region" description="Helical" evidence="1">
    <location>
        <begin position="39"/>
        <end position="58"/>
    </location>
</feature>
<dbReference type="SMART" id="SM00471">
    <property type="entry name" value="HDc"/>
    <property type="match status" value="1"/>
</dbReference>
<dbReference type="PROSITE" id="PS51832">
    <property type="entry name" value="HD_GYP"/>
    <property type="match status" value="1"/>
</dbReference>
<dbReference type="Pfam" id="PF13487">
    <property type="entry name" value="HD_5"/>
    <property type="match status" value="1"/>
</dbReference>
<keyword evidence="1" id="KW-1133">Transmembrane helix</keyword>
<dbReference type="AlphaFoldDB" id="A0A4U1BHB2"/>
<evidence type="ECO:0000313" key="3">
    <source>
        <dbReference type="EMBL" id="TKB50770.1"/>
    </source>
</evidence>
<dbReference type="SUPFAM" id="SSF103190">
    <property type="entry name" value="Sensory domain-like"/>
    <property type="match status" value="1"/>
</dbReference>
<dbReference type="Gene3D" id="3.30.450.20">
    <property type="entry name" value="PAS domain"/>
    <property type="match status" value="1"/>
</dbReference>
<evidence type="ECO:0000313" key="4">
    <source>
        <dbReference type="Proteomes" id="UP000305675"/>
    </source>
</evidence>
<name>A0A4U1BHB2_9GAMM</name>
<keyword evidence="1" id="KW-0812">Transmembrane</keyword>
<comment type="caution">
    <text evidence="3">The sequence shown here is derived from an EMBL/GenBank/DDBJ whole genome shotgun (WGS) entry which is preliminary data.</text>
</comment>
<accession>A0A4U1BHB2</accession>
<dbReference type="GO" id="GO:0008081">
    <property type="term" value="F:phosphoric diester hydrolase activity"/>
    <property type="evidence" value="ECO:0007669"/>
    <property type="project" value="UniProtKB-ARBA"/>
</dbReference>
<dbReference type="RefSeq" id="WP_136865045.1">
    <property type="nucleotide sequence ID" value="NZ_SWCJ01000021.1"/>
</dbReference>
<dbReference type="Pfam" id="PF21623">
    <property type="entry name" value="HK_sensor_dom_bact"/>
    <property type="match status" value="1"/>
</dbReference>
<dbReference type="InterPro" id="IPR029151">
    <property type="entry name" value="Sensor-like_sf"/>
</dbReference>
<evidence type="ECO:0000259" key="2">
    <source>
        <dbReference type="PROSITE" id="PS51832"/>
    </source>
</evidence>
<evidence type="ECO:0000256" key="1">
    <source>
        <dbReference type="SAM" id="Phobius"/>
    </source>
</evidence>
<proteinExistence type="predicted"/>
<dbReference type="OrthoDB" id="9812260at2"/>